<keyword evidence="1" id="KW-1133">Transmembrane helix</keyword>
<name>A0A285G7A1_9FIRM</name>
<keyword evidence="1" id="KW-0812">Transmembrane</keyword>
<evidence type="ECO:0000256" key="1">
    <source>
        <dbReference type="SAM" id="Phobius"/>
    </source>
</evidence>
<dbReference type="AlphaFoldDB" id="A0A285G7A1"/>
<dbReference type="RefSeq" id="WP_097016951.1">
    <property type="nucleotide sequence ID" value="NZ_OBDZ01000005.1"/>
</dbReference>
<gene>
    <name evidence="2" type="ORF">SAMN06265827_105126</name>
</gene>
<dbReference type="Proteomes" id="UP000219573">
    <property type="component" value="Unassembled WGS sequence"/>
</dbReference>
<proteinExistence type="predicted"/>
<keyword evidence="3" id="KW-1185">Reference proteome</keyword>
<accession>A0A285G7A1</accession>
<evidence type="ECO:0000313" key="3">
    <source>
        <dbReference type="Proteomes" id="UP000219573"/>
    </source>
</evidence>
<reference evidence="3" key="1">
    <citation type="submission" date="2017-09" db="EMBL/GenBank/DDBJ databases">
        <authorList>
            <person name="Varghese N."/>
            <person name="Submissions S."/>
        </authorList>
    </citation>
    <scope>NUCLEOTIDE SEQUENCE [LARGE SCALE GENOMIC DNA]</scope>
    <source>
        <strain evidence="3">MSL47</strain>
    </source>
</reference>
<evidence type="ECO:0008006" key="4">
    <source>
        <dbReference type="Google" id="ProtNLM"/>
    </source>
</evidence>
<organism evidence="2 3">
    <name type="scientific">Orenia metallireducens</name>
    <dbReference type="NCBI Taxonomy" id="1413210"/>
    <lineage>
        <taxon>Bacteria</taxon>
        <taxon>Bacillati</taxon>
        <taxon>Bacillota</taxon>
        <taxon>Clostridia</taxon>
        <taxon>Halanaerobiales</taxon>
        <taxon>Halobacteroidaceae</taxon>
        <taxon>Orenia</taxon>
    </lineage>
</organism>
<evidence type="ECO:0000313" key="2">
    <source>
        <dbReference type="EMBL" id="SNY19462.1"/>
    </source>
</evidence>
<sequence>MELNDRVTRLESDMKNVQDDVCEIKEHLKETATKEDVINLKDYFEDRDRDFIKNMWKVIFGLIITIVTIAMSLVGIDKIPKIF</sequence>
<dbReference type="EMBL" id="OBDZ01000005">
    <property type="protein sequence ID" value="SNY19462.1"/>
    <property type="molecule type" value="Genomic_DNA"/>
</dbReference>
<feature type="transmembrane region" description="Helical" evidence="1">
    <location>
        <begin position="55"/>
        <end position="76"/>
    </location>
</feature>
<keyword evidence="1" id="KW-0472">Membrane</keyword>
<protein>
    <recommendedName>
        <fullName evidence="4">Haemolysin XhlA</fullName>
    </recommendedName>
</protein>